<feature type="region of interest" description="Disordered" evidence="7">
    <location>
        <begin position="785"/>
        <end position="842"/>
    </location>
</feature>
<organism evidence="9 10">
    <name type="scientific">Glarea lozoyensis (strain ATCC 20868 / MF5171)</name>
    <dbReference type="NCBI Taxonomy" id="1116229"/>
    <lineage>
        <taxon>Eukaryota</taxon>
        <taxon>Fungi</taxon>
        <taxon>Dikarya</taxon>
        <taxon>Ascomycota</taxon>
        <taxon>Pezizomycotina</taxon>
        <taxon>Leotiomycetes</taxon>
        <taxon>Helotiales</taxon>
        <taxon>Helotiaceae</taxon>
        <taxon>Glarea</taxon>
    </lineage>
</organism>
<dbReference type="GO" id="GO:0005667">
    <property type="term" value="C:transcription regulator complex"/>
    <property type="evidence" value="ECO:0007669"/>
    <property type="project" value="TreeGrafter"/>
</dbReference>
<reference evidence="9 10" key="1">
    <citation type="journal article" date="2013" name="BMC Genomics">
        <title>Genomics-driven discovery of the pneumocandin biosynthetic gene cluster in the fungus Glarea lozoyensis.</title>
        <authorList>
            <person name="Chen L."/>
            <person name="Yue Q."/>
            <person name="Zhang X."/>
            <person name="Xiang M."/>
            <person name="Wang C."/>
            <person name="Li S."/>
            <person name="Che Y."/>
            <person name="Ortiz-Lopez F.J."/>
            <person name="Bills G.F."/>
            <person name="Liu X."/>
            <person name="An Z."/>
        </authorList>
    </citation>
    <scope>NUCLEOTIDE SEQUENCE [LARGE SCALE GENOMIC DNA]</scope>
    <source>
        <strain evidence="10">ATCC 20868 / MF5171</strain>
    </source>
</reference>
<dbReference type="STRING" id="1116229.S3D0L2"/>
<dbReference type="InterPro" id="IPR050937">
    <property type="entry name" value="TEC1_TEAD_TF"/>
</dbReference>
<name>S3D0L2_GLAL2</name>
<dbReference type="HOGENOM" id="CLU_356419_0_0_1"/>
<dbReference type="RefSeq" id="XP_008082110.1">
    <property type="nucleotide sequence ID" value="XM_008083919.1"/>
</dbReference>
<evidence type="ECO:0000313" key="9">
    <source>
        <dbReference type="EMBL" id="EPE30699.1"/>
    </source>
</evidence>
<sequence length="842" mass="94333">MASRGSLVPSNYPSQHEQPNIILQSASRRPLTASAGNSKLQLFAQDNLYHDHKEYRHGSERTMYAIPTVVPSLPSARQSLGHTWEQRRQRHRTSRQSRYTRNPLANSPPYLAYRARQNREGNPDDAKWPEVLELAFLDALVYIPYMGRQKYSYRGKAHGRNELIREYIWLSYLRSLPPGQPPDPAMRRCRKQVSSHIQVLKTFFKDHPAYHTLFPQNKGPKNGFDHSFKNDPCLRALSEGRLPDQSPEDFATCVQTLGMTATPQGETEPNVFWLFITSSSIPTDPSGRSTTEEELYQSGLVAHKYTSLSSQRPRDSIESISNWRARFPRLFHLYTISSLNCEIIYMDVALSLMTSHPPEGAELVSRTEISIRNSEHDQETNLYLNNSTWRITTTLSKPAELCRDPAVDPIIDNQTSIIPVLSMNAQQTRIKVPFPAMAWAHAFTSLTDLSQRPASLSGLNASSLLDEISMFQEVQCSPGPRRPFQRRAIILWTFRKSRDGESSCTTWRYVDPGSPSRHDCMSPDPGHSERLNADMSENFNTSFMAGTLENTVMDPFIQSHSQQQQIGLETPLATAGLLSPFGAHQQSVYGVNGLGIETQFSIPGDNLSFESAATVDSESTLVESDVAGNLESFIVNSNAGIELAGFDSGHQSWGLDGGSDSNAIQSFDSSNSNWAYSALQNASNSATPHLGGWEDIGTGNSKGDVWIAEEVSKRQEWTESGVEQRVKELEWVVELPAQDDEDRVWEVTECEDDIAKPTSTKVEANAAELDEEGYETVSNWVEERHDHHESVDELSNLNDLRPTEHGTYSPSPPPGTKEGEWEALDVTDGDGFDYTQLTERLK</sequence>
<dbReference type="PROSITE" id="PS51088">
    <property type="entry name" value="TEA_2"/>
    <property type="match status" value="1"/>
</dbReference>
<dbReference type="SMART" id="SM00426">
    <property type="entry name" value="TEA"/>
    <property type="match status" value="1"/>
</dbReference>
<keyword evidence="5" id="KW-0539">Nucleus</keyword>
<keyword evidence="4" id="KW-0804">Transcription</keyword>
<dbReference type="KEGG" id="glz:GLAREA_03666"/>
<evidence type="ECO:0000256" key="1">
    <source>
        <dbReference type="ARBA" id="ARBA00004123"/>
    </source>
</evidence>
<evidence type="ECO:0000256" key="5">
    <source>
        <dbReference type="ARBA" id="ARBA00023242"/>
    </source>
</evidence>
<protein>
    <recommendedName>
        <fullName evidence="8">TEA domain-containing protein</fullName>
    </recommendedName>
</protein>
<evidence type="ECO:0000256" key="2">
    <source>
        <dbReference type="ARBA" id="ARBA00008421"/>
    </source>
</evidence>
<dbReference type="EMBL" id="KE145363">
    <property type="protein sequence ID" value="EPE30699.1"/>
    <property type="molecule type" value="Genomic_DNA"/>
</dbReference>
<feature type="DNA-binding region" description="TEA" evidence="6">
    <location>
        <begin position="121"/>
        <end position="207"/>
    </location>
</feature>
<dbReference type="PANTHER" id="PTHR11834">
    <property type="entry name" value="TRANSCRIPTIONAL ENHANCER FACTOR TEF RELATED"/>
    <property type="match status" value="1"/>
</dbReference>
<proteinExistence type="inferred from homology"/>
<dbReference type="Pfam" id="PF01285">
    <property type="entry name" value="TEA"/>
    <property type="match status" value="1"/>
</dbReference>
<gene>
    <name evidence="9" type="ORF">GLAREA_03666</name>
</gene>
<comment type="subcellular location">
    <subcellularLocation>
        <location evidence="1">Nucleus</location>
    </subcellularLocation>
</comment>
<comment type="similarity">
    <text evidence="2">Belongs to the TEC1 family.</text>
</comment>
<keyword evidence="10" id="KW-1185">Reference proteome</keyword>
<evidence type="ECO:0000259" key="8">
    <source>
        <dbReference type="PROSITE" id="PS51088"/>
    </source>
</evidence>
<dbReference type="GO" id="GO:0000978">
    <property type="term" value="F:RNA polymerase II cis-regulatory region sequence-specific DNA binding"/>
    <property type="evidence" value="ECO:0007669"/>
    <property type="project" value="TreeGrafter"/>
</dbReference>
<evidence type="ECO:0000256" key="6">
    <source>
        <dbReference type="PROSITE-ProRule" id="PRU00505"/>
    </source>
</evidence>
<dbReference type="Proteomes" id="UP000016922">
    <property type="component" value="Unassembled WGS sequence"/>
</dbReference>
<keyword evidence="3" id="KW-0805">Transcription regulation</keyword>
<dbReference type="InterPro" id="IPR000818">
    <property type="entry name" value="TEA/ATTS_dom"/>
</dbReference>
<evidence type="ECO:0000256" key="7">
    <source>
        <dbReference type="SAM" id="MobiDB-lite"/>
    </source>
</evidence>
<dbReference type="GO" id="GO:0000981">
    <property type="term" value="F:DNA-binding transcription factor activity, RNA polymerase II-specific"/>
    <property type="evidence" value="ECO:0007669"/>
    <property type="project" value="TreeGrafter"/>
</dbReference>
<dbReference type="PANTHER" id="PTHR11834:SF0">
    <property type="entry name" value="PROTEIN SCALLOPED"/>
    <property type="match status" value="1"/>
</dbReference>
<evidence type="ECO:0000256" key="4">
    <source>
        <dbReference type="ARBA" id="ARBA00023163"/>
    </source>
</evidence>
<dbReference type="GO" id="GO:0005634">
    <property type="term" value="C:nucleus"/>
    <property type="evidence" value="ECO:0007669"/>
    <property type="project" value="UniProtKB-SubCell"/>
</dbReference>
<dbReference type="OrthoDB" id="10006572at2759"/>
<dbReference type="eggNOG" id="KOG0110">
    <property type="taxonomic scope" value="Eukaryota"/>
</dbReference>
<feature type="region of interest" description="Disordered" evidence="7">
    <location>
        <begin position="79"/>
        <end position="110"/>
    </location>
</feature>
<feature type="compositionally biased region" description="Acidic residues" evidence="7">
    <location>
        <begin position="821"/>
        <end position="831"/>
    </location>
</feature>
<dbReference type="InterPro" id="IPR038096">
    <property type="entry name" value="TEA/ATTS_sf"/>
</dbReference>
<evidence type="ECO:0000313" key="10">
    <source>
        <dbReference type="Proteomes" id="UP000016922"/>
    </source>
</evidence>
<dbReference type="GeneID" id="19462721"/>
<accession>S3D0L2</accession>
<feature type="domain" description="TEA" evidence="8">
    <location>
        <begin position="121"/>
        <end position="207"/>
    </location>
</feature>
<dbReference type="AlphaFoldDB" id="S3D0L2"/>
<dbReference type="Gene3D" id="6.10.20.40">
    <property type="entry name" value="TEA/ATTS domain"/>
    <property type="match status" value="1"/>
</dbReference>
<evidence type="ECO:0000256" key="3">
    <source>
        <dbReference type="ARBA" id="ARBA00023015"/>
    </source>
</evidence>